<dbReference type="OMA" id="NRSRQGC"/>
<dbReference type="Gramene" id="Kaladp0093s0105.1.v1.1">
    <property type="protein sequence ID" value="Kaladp0093s0105.1.v1.1"/>
    <property type="gene ID" value="Kaladp0093s0105.v1.1"/>
</dbReference>
<sequence length="319" mass="33327">MGGGGVMRTAASRLVGVGTVVGGVGGVIRGSQSAPKPEYQAFSAARRPSSAIAASSEGGSALAEKASWEVDDWEFAGVEDDLSFGSGDSLPRVVFGGAPTFDEAKEATLELKAAAENTLMLEDTNLPLVLATKDSESITCVSNESASAHVVPKHAVQAFRFLSENPAAQNVVASIASDPNVWNAVIQNTAFVDYLESHKSGSTSLNADAHLNQHVGIVELQDLNFPAESETSFVGSSETIETGTSIAEILQTIKLTVLDIVNNVTNFFQDIFGVPETGKKPSEDDACSSKAAFIESTTLKASIMGLAIMVISMVVLKRA</sequence>
<evidence type="ECO:0000313" key="1">
    <source>
        <dbReference type="EnsemblPlants" id="Kaladp0093s0105.1.v1.1"/>
    </source>
</evidence>
<dbReference type="EnsemblPlants" id="Kaladp0093s0105.1.v1.1">
    <property type="protein sequence ID" value="Kaladp0093s0105.1.v1.1"/>
    <property type="gene ID" value="Kaladp0093s0105.v1.1"/>
</dbReference>
<evidence type="ECO:0000313" key="2">
    <source>
        <dbReference type="Proteomes" id="UP000594263"/>
    </source>
</evidence>
<reference evidence="1" key="1">
    <citation type="submission" date="2021-01" db="UniProtKB">
        <authorList>
            <consortium name="EnsemblPlants"/>
        </authorList>
    </citation>
    <scope>IDENTIFICATION</scope>
</reference>
<dbReference type="PANTHER" id="PTHR33625:SF4">
    <property type="entry name" value="OS08G0179900 PROTEIN"/>
    <property type="match status" value="1"/>
</dbReference>
<proteinExistence type="predicted"/>
<organism evidence="1 2">
    <name type="scientific">Kalanchoe fedtschenkoi</name>
    <name type="common">Lavender scallops</name>
    <name type="synonym">South American air plant</name>
    <dbReference type="NCBI Taxonomy" id="63787"/>
    <lineage>
        <taxon>Eukaryota</taxon>
        <taxon>Viridiplantae</taxon>
        <taxon>Streptophyta</taxon>
        <taxon>Embryophyta</taxon>
        <taxon>Tracheophyta</taxon>
        <taxon>Spermatophyta</taxon>
        <taxon>Magnoliopsida</taxon>
        <taxon>eudicotyledons</taxon>
        <taxon>Gunneridae</taxon>
        <taxon>Pentapetalae</taxon>
        <taxon>Saxifragales</taxon>
        <taxon>Crassulaceae</taxon>
        <taxon>Kalanchoe</taxon>
    </lineage>
</organism>
<accession>A0A7N0UX96</accession>
<dbReference type="Proteomes" id="UP000594263">
    <property type="component" value="Unplaced"/>
</dbReference>
<dbReference type="AlphaFoldDB" id="A0A7N0UX96"/>
<dbReference type="PANTHER" id="PTHR33625">
    <property type="entry name" value="OS08G0179900 PROTEIN"/>
    <property type="match status" value="1"/>
</dbReference>
<keyword evidence="2" id="KW-1185">Reference proteome</keyword>
<name>A0A7N0UX96_KALFE</name>
<protein>
    <submittedName>
        <fullName evidence="1">Uncharacterized protein</fullName>
    </submittedName>
</protein>